<dbReference type="GO" id="GO:0044283">
    <property type="term" value="P:small molecule biosynthetic process"/>
    <property type="evidence" value="ECO:0007669"/>
    <property type="project" value="UniProtKB-ARBA"/>
</dbReference>
<reference evidence="4" key="1">
    <citation type="submission" date="2019-04" db="EMBL/GenBank/DDBJ databases">
        <title>Sequencing of skin fungus with MAO and IRED activity.</title>
        <authorList>
            <person name="Marsaioli A.J."/>
            <person name="Bonatto J.M.C."/>
            <person name="Reis Junior O."/>
        </authorList>
    </citation>
    <scope>NUCLEOTIDE SEQUENCE</scope>
    <source>
        <strain evidence="4">30M1</strain>
    </source>
</reference>
<evidence type="ECO:0000259" key="3">
    <source>
        <dbReference type="PROSITE" id="PS51471"/>
    </source>
</evidence>
<name>A0A9P4W3H0_CURKU</name>
<dbReference type="InterPro" id="IPR044861">
    <property type="entry name" value="IPNS-like_FE2OG_OXY"/>
</dbReference>
<dbReference type="EMBL" id="SWKU01000026">
    <property type="protein sequence ID" value="KAF2996711.1"/>
    <property type="molecule type" value="Genomic_DNA"/>
</dbReference>
<keyword evidence="2" id="KW-0479">Metal-binding</keyword>
<dbReference type="Gene3D" id="2.60.120.330">
    <property type="entry name" value="B-lactam Antibiotic, Isopenicillin N Synthase, Chain"/>
    <property type="match status" value="1"/>
</dbReference>
<dbReference type="AlphaFoldDB" id="A0A9P4W3H0"/>
<evidence type="ECO:0000256" key="2">
    <source>
        <dbReference type="RuleBase" id="RU003682"/>
    </source>
</evidence>
<protein>
    <recommendedName>
        <fullName evidence="3">Fe2OG dioxygenase domain-containing protein</fullName>
    </recommendedName>
</protein>
<dbReference type="PANTHER" id="PTHR47990">
    <property type="entry name" value="2-OXOGLUTARATE (2OG) AND FE(II)-DEPENDENT OXYGENASE SUPERFAMILY PROTEIN-RELATED"/>
    <property type="match status" value="1"/>
</dbReference>
<dbReference type="InterPro" id="IPR005123">
    <property type="entry name" value="Oxoglu/Fe-dep_dioxygenase_dom"/>
</dbReference>
<dbReference type="PROSITE" id="PS51471">
    <property type="entry name" value="FE2OG_OXY"/>
    <property type="match status" value="1"/>
</dbReference>
<dbReference type="GO" id="GO:0046872">
    <property type="term" value="F:metal ion binding"/>
    <property type="evidence" value="ECO:0007669"/>
    <property type="project" value="UniProtKB-KW"/>
</dbReference>
<dbReference type="InterPro" id="IPR050231">
    <property type="entry name" value="Iron_ascorbate_oxido_reductase"/>
</dbReference>
<evidence type="ECO:0000313" key="5">
    <source>
        <dbReference type="Proteomes" id="UP000801428"/>
    </source>
</evidence>
<accession>A0A9P4W3H0</accession>
<keyword evidence="5" id="KW-1185">Reference proteome</keyword>
<proteinExistence type="inferred from homology"/>
<sequence>MATEASIPVIDLAPYLAVDATPEGKKQVVQAICNAARTYGFFSIVGHGIPREDQDTTFDCAKRFFDLTKEEKMSVFIENALGTSNRGYELYRAQMKRNDDILLTLLQGFVIGAEIPKDHPDAGTFLTGPNQWPKSLTADEFQRPVMHYRDNMVGLAEKVLRILALGLPKEWNCAPDVFDDFFINPSGNLRLLHYPPQTSTDPRQLGAGAHTDFGGITFLLQQPGTKGLEVFYPPTESWIPVPVTPGAYVVNIGDLVEKWTAGYYRSSLHRVINFGDQHRYSAPFFLNGNMKLECEALDGSGHRFGVREHFMMRLRKSLGEEKSKFLQKDKTATVVTATPIAETAVVA</sequence>
<dbReference type="Pfam" id="PF14226">
    <property type="entry name" value="DIOX_N"/>
    <property type="match status" value="1"/>
</dbReference>
<keyword evidence="2" id="KW-0408">Iron</keyword>
<evidence type="ECO:0000256" key="1">
    <source>
        <dbReference type="ARBA" id="ARBA00008056"/>
    </source>
</evidence>
<comment type="similarity">
    <text evidence="1 2">Belongs to the iron/ascorbate-dependent oxidoreductase family.</text>
</comment>
<keyword evidence="2" id="KW-0560">Oxidoreductase</keyword>
<comment type="caution">
    <text evidence="4">The sequence shown here is derived from an EMBL/GenBank/DDBJ whole genome shotgun (WGS) entry which is preliminary data.</text>
</comment>
<organism evidence="4 5">
    <name type="scientific">Curvularia kusanoi</name>
    <name type="common">Cochliobolus kusanoi</name>
    <dbReference type="NCBI Taxonomy" id="90978"/>
    <lineage>
        <taxon>Eukaryota</taxon>
        <taxon>Fungi</taxon>
        <taxon>Dikarya</taxon>
        <taxon>Ascomycota</taxon>
        <taxon>Pezizomycotina</taxon>
        <taxon>Dothideomycetes</taxon>
        <taxon>Pleosporomycetidae</taxon>
        <taxon>Pleosporales</taxon>
        <taxon>Pleosporineae</taxon>
        <taxon>Pleosporaceae</taxon>
        <taxon>Curvularia</taxon>
    </lineage>
</organism>
<dbReference type="Proteomes" id="UP000801428">
    <property type="component" value="Unassembled WGS sequence"/>
</dbReference>
<dbReference type="Pfam" id="PF03171">
    <property type="entry name" value="2OG-FeII_Oxy"/>
    <property type="match status" value="1"/>
</dbReference>
<feature type="domain" description="Fe2OG dioxygenase" evidence="3">
    <location>
        <begin position="184"/>
        <end position="288"/>
    </location>
</feature>
<evidence type="ECO:0000313" key="4">
    <source>
        <dbReference type="EMBL" id="KAF2996711.1"/>
    </source>
</evidence>
<dbReference type="InterPro" id="IPR026992">
    <property type="entry name" value="DIOX_N"/>
</dbReference>
<dbReference type="GO" id="GO:0016491">
    <property type="term" value="F:oxidoreductase activity"/>
    <property type="evidence" value="ECO:0007669"/>
    <property type="project" value="UniProtKB-KW"/>
</dbReference>
<dbReference type="OrthoDB" id="288590at2759"/>
<dbReference type="SUPFAM" id="SSF51197">
    <property type="entry name" value="Clavaminate synthase-like"/>
    <property type="match status" value="1"/>
</dbReference>
<dbReference type="InterPro" id="IPR027443">
    <property type="entry name" value="IPNS-like_sf"/>
</dbReference>
<gene>
    <name evidence="4" type="ORF">E8E13_005621</name>
</gene>